<gene>
    <name evidence="1" type="ORF">RHODO2019_08355</name>
</gene>
<proteinExistence type="predicted"/>
<dbReference type="RefSeq" id="WP_265384498.1">
    <property type="nucleotide sequence ID" value="NZ_CP110615.1"/>
</dbReference>
<evidence type="ECO:0000313" key="2">
    <source>
        <dbReference type="Proteomes" id="UP001164965"/>
    </source>
</evidence>
<organism evidence="1 2">
    <name type="scientific">Rhodococcus antarcticus</name>
    <dbReference type="NCBI Taxonomy" id="2987751"/>
    <lineage>
        <taxon>Bacteria</taxon>
        <taxon>Bacillati</taxon>
        <taxon>Actinomycetota</taxon>
        <taxon>Actinomycetes</taxon>
        <taxon>Mycobacteriales</taxon>
        <taxon>Nocardiaceae</taxon>
        <taxon>Rhodococcus</taxon>
    </lineage>
</organism>
<reference evidence="1" key="1">
    <citation type="submission" date="2022-10" db="EMBL/GenBank/DDBJ databases">
        <title>Rhodococcus sp.75.</title>
        <authorList>
            <person name="Sun M."/>
        </authorList>
    </citation>
    <scope>NUCLEOTIDE SEQUENCE</scope>
    <source>
        <strain evidence="1">75</strain>
    </source>
</reference>
<sequence length="294" mass="31757">MTVLDAGTWGALVADHAARADGLTAAHRARRARGETHPVEDFLFSYYGTKPSLLRRWHPGAGVVLEPGAAGPAPNAAWRWYTTDRHGAVALDADAYLADRASAVAFVHRLLVATASRPAFTGCFGLHEWAMVYRADATRHPAPLRLGPAGTDAVVESHPLRCTHVDAFRFFTPDAVPLNRLQPTRETQVSMEQPGCLHASMDCHKWAAKLGPAVPGTLALDCFTLAGEVRRLDMQASPYDLTAHGHEPVAVETPAGKAEYVERQQALSQRAGVLRQRLVAVCAQLLERTGTPAP</sequence>
<keyword evidence="2" id="KW-1185">Reference proteome</keyword>
<dbReference type="Proteomes" id="UP001164965">
    <property type="component" value="Chromosome"/>
</dbReference>
<name>A0ABY6P402_9NOCA</name>
<protein>
    <submittedName>
        <fullName evidence="1">3-methyladenine DNA glycosylase</fullName>
    </submittedName>
</protein>
<evidence type="ECO:0000313" key="1">
    <source>
        <dbReference type="EMBL" id="UZJ26394.1"/>
    </source>
</evidence>
<accession>A0ABY6P402</accession>
<dbReference type="EMBL" id="CP110615">
    <property type="protein sequence ID" value="UZJ26394.1"/>
    <property type="molecule type" value="Genomic_DNA"/>
</dbReference>